<dbReference type="AlphaFoldDB" id="A0A7K0FKM7"/>
<protein>
    <recommendedName>
        <fullName evidence="14">Peptide O-xylosyltransferase</fullName>
    </recommendedName>
</protein>
<dbReference type="GO" id="GO:0046872">
    <property type="term" value="F:metal ion binding"/>
    <property type="evidence" value="ECO:0007669"/>
    <property type="project" value="UniProtKB-KW"/>
</dbReference>
<evidence type="ECO:0000313" key="16">
    <source>
        <dbReference type="Proteomes" id="UP000462931"/>
    </source>
</evidence>
<keyword evidence="13" id="KW-0325">Glycoprotein</keyword>
<keyword evidence="7" id="KW-0256">Endoplasmic reticulum</keyword>
<accession>A0A7K0FKM7</accession>
<keyword evidence="10" id="KW-0333">Golgi apparatus</keyword>
<evidence type="ECO:0000256" key="7">
    <source>
        <dbReference type="ARBA" id="ARBA00022824"/>
    </source>
</evidence>
<dbReference type="Proteomes" id="UP000462931">
    <property type="component" value="Unassembled WGS sequence"/>
</dbReference>
<evidence type="ECO:0000256" key="9">
    <source>
        <dbReference type="ARBA" id="ARBA00022989"/>
    </source>
</evidence>
<evidence type="ECO:0000256" key="3">
    <source>
        <dbReference type="ARBA" id="ARBA00022676"/>
    </source>
</evidence>
<evidence type="ECO:0000256" key="12">
    <source>
        <dbReference type="ARBA" id="ARBA00023157"/>
    </source>
</evidence>
<organism evidence="15 16">
    <name type="scientific">Pedobacter puniceum</name>
    <dbReference type="NCBI Taxonomy" id="2666136"/>
    <lineage>
        <taxon>Bacteria</taxon>
        <taxon>Pseudomonadati</taxon>
        <taxon>Bacteroidota</taxon>
        <taxon>Sphingobacteriia</taxon>
        <taxon>Sphingobacteriales</taxon>
        <taxon>Sphingobacteriaceae</taxon>
        <taxon>Pedobacter</taxon>
    </lineage>
</organism>
<keyword evidence="4 15" id="KW-0808">Transferase</keyword>
<evidence type="ECO:0000256" key="4">
    <source>
        <dbReference type="ARBA" id="ARBA00022679"/>
    </source>
</evidence>
<sequence>MKIAHVILTHQNPKQLLRLVNSLVHPEAYFFIHLDLKADLNAFKSCFNNENVIFIKDRVQVKWGTYSMVRATLNSFKEVLSFPLDFDYINLLSGQDYPLKSTQSFHDFLKQNEGFSFMHYWLINTDWLDVHSRIFEYHFDDFNFVGKFKLAAVLNAVLPKRKLPYGLEPVGRSQWFTVHRVHLIYMMDYLEKHPKYIKYFRLTWGCDEFFFQTILYNSVYKEQIINNNLRYIDWSEGNDSPKTLTISDLENLKHAKDFFARKFDETKSAELLKEIDAFRDAH</sequence>
<reference evidence="15 16" key="1">
    <citation type="submission" date="2019-11" db="EMBL/GenBank/DDBJ databases">
        <authorList>
            <person name="Cheng Q."/>
            <person name="Yang Z."/>
        </authorList>
    </citation>
    <scope>NUCLEOTIDE SEQUENCE [LARGE SCALE GENOMIC DNA]</scope>
    <source>
        <strain evidence="15 16">HX-22-1</strain>
    </source>
</reference>
<dbReference type="Pfam" id="PF02485">
    <property type="entry name" value="Branch"/>
    <property type="match status" value="1"/>
</dbReference>
<evidence type="ECO:0000256" key="2">
    <source>
        <dbReference type="ARBA" id="ARBA00004648"/>
    </source>
</evidence>
<evidence type="ECO:0000256" key="14">
    <source>
        <dbReference type="ARBA" id="ARBA00042865"/>
    </source>
</evidence>
<evidence type="ECO:0000256" key="5">
    <source>
        <dbReference type="ARBA" id="ARBA00022692"/>
    </source>
</evidence>
<evidence type="ECO:0000256" key="1">
    <source>
        <dbReference type="ARBA" id="ARBA00004323"/>
    </source>
</evidence>
<keyword evidence="9" id="KW-1133">Transmembrane helix</keyword>
<dbReference type="GO" id="GO:0030158">
    <property type="term" value="F:protein xylosyltransferase activity"/>
    <property type="evidence" value="ECO:0007669"/>
    <property type="project" value="InterPro"/>
</dbReference>
<keyword evidence="11" id="KW-0472">Membrane</keyword>
<proteinExistence type="predicted"/>
<dbReference type="InterPro" id="IPR003406">
    <property type="entry name" value="Glyco_trans_14"/>
</dbReference>
<evidence type="ECO:0000256" key="8">
    <source>
        <dbReference type="ARBA" id="ARBA00022968"/>
    </source>
</evidence>
<dbReference type="GO" id="GO:0016020">
    <property type="term" value="C:membrane"/>
    <property type="evidence" value="ECO:0007669"/>
    <property type="project" value="InterPro"/>
</dbReference>
<evidence type="ECO:0000256" key="10">
    <source>
        <dbReference type="ARBA" id="ARBA00023034"/>
    </source>
</evidence>
<dbReference type="PANTHER" id="PTHR46025">
    <property type="entry name" value="XYLOSYLTRANSFERASE OXT"/>
    <property type="match status" value="1"/>
</dbReference>
<keyword evidence="3" id="KW-0328">Glycosyltransferase</keyword>
<dbReference type="GO" id="GO:0015012">
    <property type="term" value="P:heparan sulfate proteoglycan biosynthetic process"/>
    <property type="evidence" value="ECO:0007669"/>
    <property type="project" value="TreeGrafter"/>
</dbReference>
<dbReference type="PANTHER" id="PTHR46025:SF3">
    <property type="entry name" value="XYLOSYLTRANSFERASE OXT"/>
    <property type="match status" value="1"/>
</dbReference>
<evidence type="ECO:0000313" key="15">
    <source>
        <dbReference type="EMBL" id="MRX46534.1"/>
    </source>
</evidence>
<evidence type="ECO:0000256" key="13">
    <source>
        <dbReference type="ARBA" id="ARBA00023180"/>
    </source>
</evidence>
<keyword evidence="12" id="KW-1015">Disulfide bond</keyword>
<name>A0A7K0FKM7_9SPHI</name>
<keyword evidence="5" id="KW-0812">Transmembrane</keyword>
<dbReference type="GO" id="GO:0050650">
    <property type="term" value="P:chondroitin sulfate proteoglycan biosynthetic process"/>
    <property type="evidence" value="ECO:0007669"/>
    <property type="project" value="TreeGrafter"/>
</dbReference>
<dbReference type="EMBL" id="WKJI01000001">
    <property type="protein sequence ID" value="MRX46534.1"/>
    <property type="molecule type" value="Genomic_DNA"/>
</dbReference>
<comment type="subcellular location">
    <subcellularLocation>
        <location evidence="2">Endoplasmic reticulum membrane</location>
        <topology evidence="2">Single-pass type II membrane protein</topology>
    </subcellularLocation>
    <subcellularLocation>
        <location evidence="1">Golgi apparatus membrane</location>
        <topology evidence="1">Single-pass type II membrane protein</topology>
    </subcellularLocation>
</comment>
<gene>
    <name evidence="15" type="ORF">GJJ64_04970</name>
</gene>
<keyword evidence="8" id="KW-0735">Signal-anchor</keyword>
<evidence type="ECO:0000256" key="6">
    <source>
        <dbReference type="ARBA" id="ARBA00022723"/>
    </source>
</evidence>
<dbReference type="InterPro" id="IPR043538">
    <property type="entry name" value="XYLT"/>
</dbReference>
<keyword evidence="16" id="KW-1185">Reference proteome</keyword>
<evidence type="ECO:0000256" key="11">
    <source>
        <dbReference type="ARBA" id="ARBA00023136"/>
    </source>
</evidence>
<keyword evidence="6" id="KW-0479">Metal-binding</keyword>
<dbReference type="RefSeq" id="WP_154286617.1">
    <property type="nucleotide sequence ID" value="NZ_WKJI01000001.1"/>
</dbReference>
<comment type="caution">
    <text evidence="15">The sequence shown here is derived from an EMBL/GenBank/DDBJ whole genome shotgun (WGS) entry which is preliminary data.</text>
</comment>